<dbReference type="EMBL" id="JABWAD010000068">
    <property type="protein sequence ID" value="KAF6060476.1"/>
    <property type="molecule type" value="Genomic_DNA"/>
</dbReference>
<protein>
    <submittedName>
        <fullName evidence="2">Uncharacterized protein</fullName>
    </submittedName>
</protein>
<reference evidence="2 3" key="1">
    <citation type="submission" date="2020-03" db="EMBL/GenBank/DDBJ databases">
        <title>FDA dAtabase for Regulatory Grade micrObial Sequences (FDA-ARGOS): Supporting development and validation of Infectious Disease Dx tests.</title>
        <authorList>
            <person name="Campos J."/>
            <person name="Goldberg B."/>
            <person name="Tallon L."/>
            <person name="Sadzewicz L."/>
            <person name="Vavikolanu K."/>
            <person name="Mehta A."/>
            <person name="Aluvathingal J."/>
            <person name="Nadendla S."/>
            <person name="Nandy P."/>
            <person name="Geyer C."/>
            <person name="Yan Y."/>
            <person name="Sichtig H."/>
        </authorList>
    </citation>
    <scope>NUCLEOTIDE SEQUENCE [LARGE SCALE GENOMIC DNA]</scope>
    <source>
        <strain evidence="2 3">FDAARGOS_656</strain>
    </source>
</reference>
<dbReference type="Proteomes" id="UP000536275">
    <property type="component" value="Unassembled WGS sequence"/>
</dbReference>
<name>A0A8H6F0G6_CANAX</name>
<feature type="compositionally biased region" description="Low complexity" evidence="1">
    <location>
        <begin position="17"/>
        <end position="27"/>
    </location>
</feature>
<dbReference type="AlphaFoldDB" id="A0A8H6F0G6"/>
<evidence type="ECO:0000313" key="3">
    <source>
        <dbReference type="Proteomes" id="UP000536275"/>
    </source>
</evidence>
<gene>
    <name evidence="2" type="ORF">FOB64_006677</name>
</gene>
<proteinExistence type="predicted"/>
<feature type="compositionally biased region" description="Polar residues" evidence="1">
    <location>
        <begin position="35"/>
        <end position="58"/>
    </location>
</feature>
<evidence type="ECO:0000256" key="1">
    <source>
        <dbReference type="SAM" id="MobiDB-lite"/>
    </source>
</evidence>
<accession>A0A8H6F0G6</accession>
<evidence type="ECO:0000313" key="2">
    <source>
        <dbReference type="EMBL" id="KAF6060476.1"/>
    </source>
</evidence>
<comment type="caution">
    <text evidence="2">The sequence shown here is derived from an EMBL/GenBank/DDBJ whole genome shotgun (WGS) entry which is preliminary data.</text>
</comment>
<feature type="region of interest" description="Disordered" evidence="1">
    <location>
        <begin position="1"/>
        <end position="58"/>
    </location>
</feature>
<organism evidence="2 3">
    <name type="scientific">Candida albicans</name>
    <name type="common">Yeast</name>
    <dbReference type="NCBI Taxonomy" id="5476"/>
    <lineage>
        <taxon>Eukaryota</taxon>
        <taxon>Fungi</taxon>
        <taxon>Dikarya</taxon>
        <taxon>Ascomycota</taxon>
        <taxon>Saccharomycotina</taxon>
        <taxon>Pichiomycetes</taxon>
        <taxon>Debaryomycetaceae</taxon>
        <taxon>Candida/Lodderomyces clade</taxon>
        <taxon>Candida</taxon>
    </lineage>
</organism>
<sequence>MSTTSKRTNKRSRTESESSVSASSQTNSEKDVNAPQESIITESTSSMQSPQIPPSHESNFIFQQICGF</sequence>